<dbReference type="Proteomes" id="UP000001568">
    <property type="component" value="Chromosome 14"/>
</dbReference>
<protein>
    <recommendedName>
        <fullName evidence="10">Ribosomal protein/NADH dehydrogenase domain-containing protein</fullName>
    </recommendedName>
</protein>
<proteinExistence type="inferred from homology"/>
<keyword evidence="12" id="KW-1185">Reference proteome</keyword>
<keyword evidence="4" id="KW-0813">Transport</keyword>
<organism evidence="11 12">
    <name type="scientific">Ostreococcus lucimarinus (strain CCE9901)</name>
    <dbReference type="NCBI Taxonomy" id="436017"/>
    <lineage>
        <taxon>Eukaryota</taxon>
        <taxon>Viridiplantae</taxon>
        <taxon>Chlorophyta</taxon>
        <taxon>Mamiellophyceae</taxon>
        <taxon>Mamiellales</taxon>
        <taxon>Bathycoccaceae</taxon>
        <taxon>Ostreococcus</taxon>
    </lineage>
</organism>
<evidence type="ECO:0000256" key="8">
    <source>
        <dbReference type="ARBA" id="ARBA00023128"/>
    </source>
</evidence>
<keyword evidence="6" id="KW-0999">Mitochondrion inner membrane</keyword>
<sequence>MSKAAFAGLKTLQELRFHLCQTSKGSEGVRNFLMSSYKNLKAASPTTPVLIREASGIEGKLYARYDYGVEKCVKLEGLDAKEVEKCLRDLVSSAP</sequence>
<evidence type="ECO:0000313" key="12">
    <source>
        <dbReference type="Proteomes" id="UP000001568"/>
    </source>
</evidence>
<evidence type="ECO:0000256" key="4">
    <source>
        <dbReference type="ARBA" id="ARBA00022448"/>
    </source>
</evidence>
<evidence type="ECO:0000256" key="7">
    <source>
        <dbReference type="ARBA" id="ARBA00022982"/>
    </source>
</evidence>
<dbReference type="InterPro" id="IPR007741">
    <property type="entry name" value="Ribosomal_mL43/mS25/NADH_DH"/>
</dbReference>
<dbReference type="Gramene" id="ABO99789">
    <property type="protein sequence ID" value="ABO99789"/>
    <property type="gene ID" value="OSTLU_27581"/>
</dbReference>
<comment type="subcellular location">
    <subcellularLocation>
        <location evidence="2">Mitochondrion inner membrane</location>
        <topology evidence="2">Peripheral membrane protein</topology>
        <orientation evidence="2">Matrix side</orientation>
    </subcellularLocation>
</comment>
<dbReference type="RefSeq" id="XP_001421496.1">
    <property type="nucleotide sequence ID" value="XM_001421459.1"/>
</dbReference>
<dbReference type="eggNOG" id="KOG3446">
    <property type="taxonomic scope" value="Eukaryota"/>
</dbReference>
<dbReference type="PIRSF" id="PIRSF005822">
    <property type="entry name" value="NDUA2"/>
    <property type="match status" value="1"/>
</dbReference>
<keyword evidence="9" id="KW-0472">Membrane</keyword>
<dbReference type="SMART" id="SM00916">
    <property type="entry name" value="L51_S25_CI-B8"/>
    <property type="match status" value="1"/>
</dbReference>
<dbReference type="GeneID" id="5005470"/>
<dbReference type="SUPFAM" id="SSF52833">
    <property type="entry name" value="Thioredoxin-like"/>
    <property type="match status" value="1"/>
</dbReference>
<dbReference type="InterPro" id="IPR016464">
    <property type="entry name" value="NADH_Ub_cplx-1_asu_su-2"/>
</dbReference>
<name>A4S7Q5_OSTLU</name>
<evidence type="ECO:0000256" key="6">
    <source>
        <dbReference type="ARBA" id="ARBA00022792"/>
    </source>
</evidence>
<reference evidence="11 12" key="1">
    <citation type="journal article" date="2007" name="Proc. Natl. Acad. Sci. U.S.A.">
        <title>The tiny eukaryote Ostreococcus provides genomic insights into the paradox of plankton speciation.</title>
        <authorList>
            <person name="Palenik B."/>
            <person name="Grimwood J."/>
            <person name="Aerts A."/>
            <person name="Rouze P."/>
            <person name="Salamov A."/>
            <person name="Putnam N."/>
            <person name="Dupont C."/>
            <person name="Jorgensen R."/>
            <person name="Derelle E."/>
            <person name="Rombauts S."/>
            <person name="Zhou K."/>
            <person name="Otillar R."/>
            <person name="Merchant S.S."/>
            <person name="Podell S."/>
            <person name="Gaasterland T."/>
            <person name="Napoli C."/>
            <person name="Gendler K."/>
            <person name="Manuell A."/>
            <person name="Tai V."/>
            <person name="Vallon O."/>
            <person name="Piganeau G."/>
            <person name="Jancek S."/>
            <person name="Heijde M."/>
            <person name="Jabbari K."/>
            <person name="Bowler C."/>
            <person name="Lohr M."/>
            <person name="Robbens S."/>
            <person name="Werner G."/>
            <person name="Dubchak I."/>
            <person name="Pazour G.J."/>
            <person name="Ren Q."/>
            <person name="Paulsen I."/>
            <person name="Delwiche C."/>
            <person name="Schmutz J."/>
            <person name="Rokhsar D."/>
            <person name="Van de Peer Y."/>
            <person name="Moreau H."/>
            <person name="Grigoriev I.V."/>
        </authorList>
    </citation>
    <scope>NUCLEOTIDE SEQUENCE [LARGE SCALE GENOMIC DNA]</scope>
    <source>
        <strain evidence="11 12">CCE9901</strain>
    </source>
</reference>
<keyword evidence="7" id="KW-0249">Electron transport</keyword>
<evidence type="ECO:0000256" key="2">
    <source>
        <dbReference type="ARBA" id="ARBA00004443"/>
    </source>
</evidence>
<keyword evidence="5" id="KW-0679">Respiratory chain</keyword>
<dbReference type="InterPro" id="IPR036249">
    <property type="entry name" value="Thioredoxin-like_sf"/>
</dbReference>
<dbReference type="HOGENOM" id="CLU_110897_1_0_1"/>
<dbReference type="PANTHER" id="PTHR12878:SF0">
    <property type="entry name" value="NADH DEHYDROGENASE [UBIQUINONE] 1 ALPHA SUBCOMPLEX SUBUNIT 2"/>
    <property type="match status" value="1"/>
</dbReference>
<comment type="function">
    <text evidence="1">Accessory subunit of the mitochondrial membrane respiratory chain NADH dehydrogenase (Complex I), that is believed not to be involved in catalysis. Complex I functions in the transfer of electrons from NADH to the respiratory chain. The immediate electron acceptor for the enzyme is believed to be ubiquinone.</text>
</comment>
<dbReference type="EMBL" id="CP000594">
    <property type="protein sequence ID" value="ABO99789.1"/>
    <property type="molecule type" value="Genomic_DNA"/>
</dbReference>
<comment type="similarity">
    <text evidence="3">Belongs to the complex I NDUFA2 subunit family.</text>
</comment>
<evidence type="ECO:0000313" key="11">
    <source>
        <dbReference type="EMBL" id="ABO99789.1"/>
    </source>
</evidence>
<dbReference type="PANTHER" id="PTHR12878">
    <property type="entry name" value="NADH-UBIQUINONE OXIDOREDUCTASE B8 SUBUNIT"/>
    <property type="match status" value="1"/>
</dbReference>
<evidence type="ECO:0000256" key="1">
    <source>
        <dbReference type="ARBA" id="ARBA00003195"/>
    </source>
</evidence>
<evidence type="ECO:0000256" key="3">
    <source>
        <dbReference type="ARBA" id="ARBA00008939"/>
    </source>
</evidence>
<feature type="domain" description="Ribosomal protein/NADH dehydrogenase" evidence="10">
    <location>
        <begin position="21"/>
        <end position="94"/>
    </location>
</feature>
<dbReference type="OMA" id="FIEQQYV"/>
<dbReference type="Pfam" id="PF05047">
    <property type="entry name" value="L51_S25_CI-B8"/>
    <property type="match status" value="1"/>
</dbReference>
<accession>A4S7Q5</accession>
<evidence type="ECO:0000259" key="10">
    <source>
        <dbReference type="SMART" id="SM00916"/>
    </source>
</evidence>
<dbReference type="STRING" id="436017.A4S7Q5"/>
<dbReference type="Gene3D" id="3.40.30.10">
    <property type="entry name" value="Glutaredoxin"/>
    <property type="match status" value="1"/>
</dbReference>
<dbReference type="GO" id="GO:0005743">
    <property type="term" value="C:mitochondrial inner membrane"/>
    <property type="evidence" value="ECO:0007669"/>
    <property type="project" value="UniProtKB-SubCell"/>
</dbReference>
<evidence type="ECO:0000256" key="5">
    <source>
        <dbReference type="ARBA" id="ARBA00022660"/>
    </source>
</evidence>
<dbReference type="AlphaFoldDB" id="A4S7Q5"/>
<keyword evidence="8" id="KW-0496">Mitochondrion</keyword>
<evidence type="ECO:0000256" key="9">
    <source>
        <dbReference type="ARBA" id="ARBA00023136"/>
    </source>
</evidence>
<gene>
    <name evidence="11" type="ORF">OSTLU_27581</name>
</gene>
<dbReference type="KEGG" id="olu:OSTLU_27581"/>
<dbReference type="OrthoDB" id="10250268at2759"/>